<organism evidence="2 3">
    <name type="scientific">Caerostris extrusa</name>
    <name type="common">Bark spider</name>
    <name type="synonym">Caerostris bankana</name>
    <dbReference type="NCBI Taxonomy" id="172846"/>
    <lineage>
        <taxon>Eukaryota</taxon>
        <taxon>Metazoa</taxon>
        <taxon>Ecdysozoa</taxon>
        <taxon>Arthropoda</taxon>
        <taxon>Chelicerata</taxon>
        <taxon>Arachnida</taxon>
        <taxon>Araneae</taxon>
        <taxon>Araneomorphae</taxon>
        <taxon>Entelegynae</taxon>
        <taxon>Araneoidea</taxon>
        <taxon>Araneidae</taxon>
        <taxon>Caerostris</taxon>
    </lineage>
</organism>
<keyword evidence="3" id="KW-1185">Reference proteome</keyword>
<feature type="compositionally biased region" description="Polar residues" evidence="1">
    <location>
        <begin position="40"/>
        <end position="58"/>
    </location>
</feature>
<feature type="non-terminal residue" evidence="2">
    <location>
        <position position="58"/>
    </location>
</feature>
<feature type="region of interest" description="Disordered" evidence="1">
    <location>
        <begin position="38"/>
        <end position="58"/>
    </location>
</feature>
<name>A0AAV4S9N3_CAEEX</name>
<gene>
    <name evidence="2" type="ORF">CEXT_752551</name>
</gene>
<protein>
    <submittedName>
        <fullName evidence="2">Uncharacterized protein</fullName>
    </submittedName>
</protein>
<evidence type="ECO:0000256" key="1">
    <source>
        <dbReference type="SAM" id="MobiDB-lite"/>
    </source>
</evidence>
<dbReference type="AlphaFoldDB" id="A0AAV4S9N3"/>
<reference evidence="2 3" key="1">
    <citation type="submission" date="2021-06" db="EMBL/GenBank/DDBJ databases">
        <title>Caerostris extrusa draft genome.</title>
        <authorList>
            <person name="Kono N."/>
            <person name="Arakawa K."/>
        </authorList>
    </citation>
    <scope>NUCLEOTIDE SEQUENCE [LARGE SCALE GENOMIC DNA]</scope>
</reference>
<proteinExistence type="predicted"/>
<sequence>MASVDGKPNSSYHVRALYSFCPVGAFNSSFHEGGMPFSLETGTKAGSTENTGNTYDHP</sequence>
<evidence type="ECO:0000313" key="3">
    <source>
        <dbReference type="Proteomes" id="UP001054945"/>
    </source>
</evidence>
<evidence type="ECO:0000313" key="2">
    <source>
        <dbReference type="EMBL" id="GIY29336.1"/>
    </source>
</evidence>
<comment type="caution">
    <text evidence="2">The sequence shown here is derived from an EMBL/GenBank/DDBJ whole genome shotgun (WGS) entry which is preliminary data.</text>
</comment>
<accession>A0AAV4S9N3</accession>
<dbReference type="EMBL" id="BPLR01009055">
    <property type="protein sequence ID" value="GIY29336.1"/>
    <property type="molecule type" value="Genomic_DNA"/>
</dbReference>
<dbReference type="Proteomes" id="UP001054945">
    <property type="component" value="Unassembled WGS sequence"/>
</dbReference>